<evidence type="ECO:0000313" key="1">
    <source>
        <dbReference type="EMBL" id="GGB50308.1"/>
    </source>
</evidence>
<accession>A0ABQ1IQW4</accession>
<proteinExistence type="predicted"/>
<keyword evidence="2" id="KW-1185">Reference proteome</keyword>
<dbReference type="EMBL" id="BMII01000005">
    <property type="protein sequence ID" value="GGB50308.1"/>
    <property type="molecule type" value="Genomic_DNA"/>
</dbReference>
<gene>
    <name evidence="1" type="ORF">GCM10011607_08410</name>
</gene>
<organism evidence="1 2">
    <name type="scientific">Shewanella inventionis</name>
    <dbReference type="NCBI Taxonomy" id="1738770"/>
    <lineage>
        <taxon>Bacteria</taxon>
        <taxon>Pseudomonadati</taxon>
        <taxon>Pseudomonadota</taxon>
        <taxon>Gammaproteobacteria</taxon>
        <taxon>Alteromonadales</taxon>
        <taxon>Shewanellaceae</taxon>
        <taxon>Shewanella</taxon>
    </lineage>
</organism>
<dbReference type="Proteomes" id="UP000617555">
    <property type="component" value="Unassembled WGS sequence"/>
</dbReference>
<name>A0ABQ1IQW4_9GAMM</name>
<comment type="caution">
    <text evidence="1">The sequence shown here is derived from an EMBL/GenBank/DDBJ whole genome shotgun (WGS) entry which is preliminary data.</text>
</comment>
<evidence type="ECO:0000313" key="2">
    <source>
        <dbReference type="Proteomes" id="UP000617555"/>
    </source>
</evidence>
<sequence>MVNILNSSEHPNQKLKADFVASLQSFDMLTQTDSAVKSFLPEGTNEESLAKALSKIEDSQLILETEQLKGADIFNSLFESIAAEPCDDINEIRRFANAANLHEAFGEEEGSEALTFLNAIPQDSAELIHGAIACQMAGMPKQAKLLFQIFAKRQFVDANDGYQLLKTDITKFKGYAETSSKAGKSGRDIRYAKKDKVEAFAIQLYNQKNYANPHQAAQAIAEKVLSFAESINYSFTSSYQAI</sequence>
<reference evidence="2" key="1">
    <citation type="journal article" date="2019" name="Int. J. Syst. Evol. Microbiol.">
        <title>The Global Catalogue of Microorganisms (GCM) 10K type strain sequencing project: providing services to taxonomists for standard genome sequencing and annotation.</title>
        <authorList>
            <consortium name="The Broad Institute Genomics Platform"/>
            <consortium name="The Broad Institute Genome Sequencing Center for Infectious Disease"/>
            <person name="Wu L."/>
            <person name="Ma J."/>
        </authorList>
    </citation>
    <scope>NUCLEOTIDE SEQUENCE [LARGE SCALE GENOMIC DNA]</scope>
    <source>
        <strain evidence="2">CGMCC 1.15339</strain>
    </source>
</reference>
<protein>
    <recommendedName>
        <fullName evidence="3">YopN family type III secretion system gatekeeper subunit</fullName>
    </recommendedName>
</protein>
<evidence type="ECO:0008006" key="3">
    <source>
        <dbReference type="Google" id="ProtNLM"/>
    </source>
</evidence>